<gene>
    <name evidence="6 8" type="primary">tilS</name>
    <name evidence="8" type="ORF">EJ903_04440</name>
</gene>
<sequence>MARVGGFERAPRILVGLSGGGDSVALTLLLRRWVAARGGDLLAVAVDHGLRPESAAEAAAVGAAMARLGVPHRVMRWEGDKPSSGLQAAARSARRRLLELACAEAGCLHLALAHNRDDQAETLLLRLSRGSGIDGLAGMAASGTAGLVRVIRPCLEFSHERLLATCRAAGVGWVEDPSNRNPRFARARLRAVGDLLAGEGLSVDRLADTARRAARARAALDHATAALLARAASLHPEGWIRLDPVALADAPEEIGLRALTRCLTVVGGDEHPPRDAAVERLYGGMCDSVTVGRASFPGCTLAGCRIAPRRGGVVIAREATAVAGPQQATPGERLWWDRRFIVIPSADRTAPVTVAALGAAGWARLVADNPDVRGHDAPALVRPTLPALWSDGVVVAVPSLGFRRAGEPPGDVVRFSPALPLAGPAFPVVSARGGII</sequence>
<evidence type="ECO:0000256" key="2">
    <source>
        <dbReference type="ARBA" id="ARBA00022694"/>
    </source>
</evidence>
<dbReference type="PANTHER" id="PTHR43033:SF1">
    <property type="entry name" value="TRNA(ILE)-LYSIDINE SYNTHASE-RELATED"/>
    <property type="match status" value="1"/>
</dbReference>
<evidence type="ECO:0000256" key="5">
    <source>
        <dbReference type="ARBA" id="ARBA00048539"/>
    </source>
</evidence>
<evidence type="ECO:0000256" key="3">
    <source>
        <dbReference type="ARBA" id="ARBA00022741"/>
    </source>
</evidence>
<comment type="similarity">
    <text evidence="6">Belongs to the tRNA(Ile)-lysidine synthase family.</text>
</comment>
<keyword evidence="9" id="KW-1185">Reference proteome</keyword>
<dbReference type="EC" id="6.3.4.19" evidence="6"/>
<dbReference type="EMBL" id="RXMA01000002">
    <property type="protein sequence ID" value="RTR23815.1"/>
    <property type="molecule type" value="Genomic_DNA"/>
</dbReference>
<dbReference type="InterPro" id="IPR011063">
    <property type="entry name" value="TilS/TtcA_N"/>
</dbReference>
<comment type="function">
    <text evidence="6">Ligates lysine onto the cytidine present at position 34 of the AUA codon-specific tRNA(Ile) that contains the anticodon CAU, in an ATP-dependent manner. Cytidine is converted to lysidine, thus changing the amino acid specificity of the tRNA from methionine to isoleucine.</text>
</comment>
<dbReference type="Gene3D" id="3.40.50.620">
    <property type="entry name" value="HUPs"/>
    <property type="match status" value="1"/>
</dbReference>
<proteinExistence type="inferred from homology"/>
<name>A0A431VN43_9PROT</name>
<keyword evidence="3 6" id="KW-0547">Nucleotide-binding</keyword>
<evidence type="ECO:0000313" key="9">
    <source>
        <dbReference type="Proteomes" id="UP000277007"/>
    </source>
</evidence>
<dbReference type="AlphaFoldDB" id="A0A431VN43"/>
<keyword evidence="2 6" id="KW-0819">tRNA processing</keyword>
<keyword evidence="1 6" id="KW-0436">Ligase</keyword>
<evidence type="ECO:0000256" key="4">
    <source>
        <dbReference type="ARBA" id="ARBA00022840"/>
    </source>
</evidence>
<dbReference type="GO" id="GO:0005737">
    <property type="term" value="C:cytoplasm"/>
    <property type="evidence" value="ECO:0007669"/>
    <property type="project" value="UniProtKB-SubCell"/>
</dbReference>
<comment type="catalytic activity">
    <reaction evidence="5 6">
        <text>cytidine(34) in tRNA(Ile2) + L-lysine + ATP = lysidine(34) in tRNA(Ile2) + AMP + diphosphate + H(+)</text>
        <dbReference type="Rhea" id="RHEA:43744"/>
        <dbReference type="Rhea" id="RHEA-COMP:10625"/>
        <dbReference type="Rhea" id="RHEA-COMP:10670"/>
        <dbReference type="ChEBI" id="CHEBI:15378"/>
        <dbReference type="ChEBI" id="CHEBI:30616"/>
        <dbReference type="ChEBI" id="CHEBI:32551"/>
        <dbReference type="ChEBI" id="CHEBI:33019"/>
        <dbReference type="ChEBI" id="CHEBI:82748"/>
        <dbReference type="ChEBI" id="CHEBI:83665"/>
        <dbReference type="ChEBI" id="CHEBI:456215"/>
        <dbReference type="EC" id="6.3.4.19"/>
    </reaction>
</comment>
<comment type="caution">
    <text evidence="8">The sequence shown here is derived from an EMBL/GenBank/DDBJ whole genome shotgun (WGS) entry which is preliminary data.</text>
</comment>
<feature type="domain" description="tRNA(Ile)-lysidine/2-thiocytidine synthase N-terminal" evidence="7">
    <location>
        <begin position="13"/>
        <end position="191"/>
    </location>
</feature>
<dbReference type="SUPFAM" id="SSF52402">
    <property type="entry name" value="Adenine nucleotide alpha hydrolases-like"/>
    <property type="match status" value="1"/>
</dbReference>
<dbReference type="GO" id="GO:0032267">
    <property type="term" value="F:tRNA(Ile)-lysidine synthase activity"/>
    <property type="evidence" value="ECO:0007669"/>
    <property type="project" value="UniProtKB-EC"/>
</dbReference>
<dbReference type="Pfam" id="PF01171">
    <property type="entry name" value="ATP_bind_3"/>
    <property type="match status" value="1"/>
</dbReference>
<protein>
    <recommendedName>
        <fullName evidence="6">tRNA(Ile)-lysidine synthase</fullName>
        <ecNumber evidence="6">6.3.4.19</ecNumber>
    </recommendedName>
    <alternativeName>
        <fullName evidence="6">tRNA(Ile)-2-lysyl-cytidine synthase</fullName>
    </alternativeName>
    <alternativeName>
        <fullName evidence="6">tRNA(Ile)-lysidine synthetase</fullName>
    </alternativeName>
</protein>
<dbReference type="CDD" id="cd01992">
    <property type="entry name" value="TilS_N"/>
    <property type="match status" value="1"/>
</dbReference>
<comment type="domain">
    <text evidence="6">The N-terminal region contains the highly conserved SGGXDS motif, predicted to be a P-loop motif involved in ATP binding.</text>
</comment>
<dbReference type="OrthoDB" id="9807403at2"/>
<dbReference type="Proteomes" id="UP000277007">
    <property type="component" value="Unassembled WGS sequence"/>
</dbReference>
<evidence type="ECO:0000313" key="8">
    <source>
        <dbReference type="EMBL" id="RTR23815.1"/>
    </source>
</evidence>
<dbReference type="HAMAP" id="MF_01161">
    <property type="entry name" value="tRNA_Ile_lys_synt"/>
    <property type="match status" value="1"/>
</dbReference>
<dbReference type="PANTHER" id="PTHR43033">
    <property type="entry name" value="TRNA(ILE)-LYSIDINE SYNTHASE-RELATED"/>
    <property type="match status" value="1"/>
</dbReference>
<keyword evidence="4 6" id="KW-0067">ATP-binding</keyword>
<reference evidence="8 9" key="1">
    <citation type="submission" date="2018-12" db="EMBL/GenBank/DDBJ databases">
        <authorList>
            <person name="Yang Y."/>
        </authorList>
    </citation>
    <scope>NUCLEOTIDE SEQUENCE [LARGE SCALE GENOMIC DNA]</scope>
    <source>
        <strain evidence="8 9">L-25-5w-1</strain>
    </source>
</reference>
<dbReference type="GO" id="GO:0006400">
    <property type="term" value="P:tRNA modification"/>
    <property type="evidence" value="ECO:0007669"/>
    <property type="project" value="UniProtKB-UniRule"/>
</dbReference>
<evidence type="ECO:0000259" key="7">
    <source>
        <dbReference type="Pfam" id="PF01171"/>
    </source>
</evidence>
<comment type="subcellular location">
    <subcellularLocation>
        <location evidence="6">Cytoplasm</location>
    </subcellularLocation>
</comment>
<evidence type="ECO:0000256" key="1">
    <source>
        <dbReference type="ARBA" id="ARBA00022598"/>
    </source>
</evidence>
<dbReference type="InterPro" id="IPR012795">
    <property type="entry name" value="tRNA_Ile_lys_synt_N"/>
</dbReference>
<dbReference type="InterPro" id="IPR012094">
    <property type="entry name" value="tRNA_Ile_lys_synt"/>
</dbReference>
<keyword evidence="6" id="KW-0963">Cytoplasm</keyword>
<dbReference type="NCBIfam" id="TIGR02432">
    <property type="entry name" value="lysidine_TilS_N"/>
    <property type="match status" value="1"/>
</dbReference>
<feature type="binding site" evidence="6">
    <location>
        <begin position="18"/>
        <end position="23"/>
    </location>
    <ligand>
        <name>ATP</name>
        <dbReference type="ChEBI" id="CHEBI:30616"/>
    </ligand>
</feature>
<dbReference type="GO" id="GO:0005524">
    <property type="term" value="F:ATP binding"/>
    <property type="evidence" value="ECO:0007669"/>
    <property type="project" value="UniProtKB-UniRule"/>
</dbReference>
<accession>A0A431VN43</accession>
<dbReference type="InterPro" id="IPR014729">
    <property type="entry name" value="Rossmann-like_a/b/a_fold"/>
</dbReference>
<evidence type="ECO:0000256" key="6">
    <source>
        <dbReference type="HAMAP-Rule" id="MF_01161"/>
    </source>
</evidence>
<organism evidence="8 9">
    <name type="scientific">Azospirillum griseum</name>
    <dbReference type="NCBI Taxonomy" id="2496639"/>
    <lineage>
        <taxon>Bacteria</taxon>
        <taxon>Pseudomonadati</taxon>
        <taxon>Pseudomonadota</taxon>
        <taxon>Alphaproteobacteria</taxon>
        <taxon>Rhodospirillales</taxon>
        <taxon>Azospirillaceae</taxon>
        <taxon>Azospirillum</taxon>
    </lineage>
</organism>